<accession>A0A1W1H732</accession>
<dbReference type="AlphaFoldDB" id="A0A1W1H732"/>
<sequence length="59" mass="6824">MAASHALSQLSYSPTKKHDLNSRFLLNCQQKNALLCFVFQKREKNSRFFEITHSPSKPV</sequence>
<organism evidence="1 2">
    <name type="scientific">Desulfamplus magnetovallimortis</name>
    <dbReference type="NCBI Taxonomy" id="1246637"/>
    <lineage>
        <taxon>Bacteria</taxon>
        <taxon>Pseudomonadati</taxon>
        <taxon>Thermodesulfobacteriota</taxon>
        <taxon>Desulfobacteria</taxon>
        <taxon>Desulfobacterales</taxon>
        <taxon>Desulfobacteraceae</taxon>
        <taxon>Desulfamplus</taxon>
    </lineage>
</organism>
<reference evidence="1 2" key="1">
    <citation type="submission" date="2017-03" db="EMBL/GenBank/DDBJ databases">
        <authorList>
            <person name="Afonso C.L."/>
            <person name="Miller P.J."/>
            <person name="Scott M.A."/>
            <person name="Spackman E."/>
            <person name="Goraichik I."/>
            <person name="Dimitrov K.M."/>
            <person name="Suarez D.L."/>
            <person name="Swayne D.E."/>
        </authorList>
    </citation>
    <scope>NUCLEOTIDE SEQUENCE [LARGE SCALE GENOMIC DNA]</scope>
    <source>
        <strain evidence="1">PRJEB14757</strain>
    </source>
</reference>
<dbReference type="Proteomes" id="UP000191931">
    <property type="component" value="Unassembled WGS sequence"/>
</dbReference>
<proteinExistence type="predicted"/>
<evidence type="ECO:0000313" key="1">
    <source>
        <dbReference type="EMBL" id="SLM28254.1"/>
    </source>
</evidence>
<name>A0A1W1H732_9BACT</name>
<evidence type="ECO:0000313" key="2">
    <source>
        <dbReference type="Proteomes" id="UP000191931"/>
    </source>
</evidence>
<dbReference type="EMBL" id="FWEV01000035">
    <property type="protein sequence ID" value="SLM28254.1"/>
    <property type="molecule type" value="Genomic_DNA"/>
</dbReference>
<keyword evidence="2" id="KW-1185">Reference proteome</keyword>
<protein>
    <submittedName>
        <fullName evidence="1">Uncharacterized protein</fullName>
    </submittedName>
</protein>
<gene>
    <name evidence="1" type="ORF">MTBBW1_130009</name>
</gene>